<dbReference type="InterPro" id="IPR004398">
    <property type="entry name" value="RNA_MeTrfase_RsmD"/>
</dbReference>
<sequence>MKNSRGKQKLRPTSSLVKGALFNMLGDIEGLSFLDLFAGTGQVGLEACKRGAKVTFVEKNRTLAEKIKHLSCGQVVCMDAIRFLETSESYYDIIFADPPYSFESYDKLIHLALKKLKNGGIFVLEHSKKLNFGADKMKTYGDTVLSLWRKEDG</sequence>
<evidence type="ECO:0000256" key="1">
    <source>
        <dbReference type="ARBA" id="ARBA00022603"/>
    </source>
</evidence>
<dbReference type="SUPFAM" id="SSF53335">
    <property type="entry name" value="S-adenosyl-L-methionine-dependent methyltransferases"/>
    <property type="match status" value="1"/>
</dbReference>
<dbReference type="Pfam" id="PF03602">
    <property type="entry name" value="Cons_hypoth95"/>
    <property type="match status" value="1"/>
</dbReference>
<dbReference type="PROSITE" id="PS00092">
    <property type="entry name" value="N6_MTASE"/>
    <property type="match status" value="1"/>
</dbReference>
<dbReference type="GO" id="GO:0003676">
    <property type="term" value="F:nucleic acid binding"/>
    <property type="evidence" value="ECO:0007669"/>
    <property type="project" value="InterPro"/>
</dbReference>
<protein>
    <submittedName>
        <fullName evidence="3">16S rRNA (Guanine(966)-N(2))-methyltransferase RsmD</fullName>
    </submittedName>
</protein>
<dbReference type="Proteomes" id="UP000189810">
    <property type="component" value="Chromosome I"/>
</dbReference>
<gene>
    <name evidence="3" type="ORF">SAMN05444391_0540</name>
</gene>
<dbReference type="GO" id="GO:0031167">
    <property type="term" value="P:rRNA methylation"/>
    <property type="evidence" value="ECO:0007669"/>
    <property type="project" value="InterPro"/>
</dbReference>
<keyword evidence="1 3" id="KW-0489">Methyltransferase</keyword>
<dbReference type="PANTHER" id="PTHR43542:SF1">
    <property type="entry name" value="METHYLTRANSFERASE"/>
    <property type="match status" value="1"/>
</dbReference>
<organism evidence="3 4">
    <name type="scientific">Thermocrinis minervae</name>
    <dbReference type="NCBI Taxonomy" id="381751"/>
    <lineage>
        <taxon>Bacteria</taxon>
        <taxon>Pseudomonadati</taxon>
        <taxon>Aquificota</taxon>
        <taxon>Aquificia</taxon>
        <taxon>Aquificales</taxon>
        <taxon>Aquificaceae</taxon>
        <taxon>Thermocrinis</taxon>
    </lineage>
</organism>
<keyword evidence="4" id="KW-1185">Reference proteome</keyword>
<evidence type="ECO:0000313" key="4">
    <source>
        <dbReference type="Proteomes" id="UP000189810"/>
    </source>
</evidence>
<dbReference type="InterPro" id="IPR002052">
    <property type="entry name" value="DNA_methylase_N6_adenine_CS"/>
</dbReference>
<dbReference type="InterPro" id="IPR029063">
    <property type="entry name" value="SAM-dependent_MTases_sf"/>
</dbReference>
<keyword evidence="2 3" id="KW-0808">Transferase</keyword>
<dbReference type="AlphaFoldDB" id="A0A1M6R7E7"/>
<reference evidence="3 4" key="1">
    <citation type="submission" date="2016-11" db="EMBL/GenBank/DDBJ databases">
        <authorList>
            <person name="Jaros S."/>
            <person name="Januszkiewicz K."/>
            <person name="Wedrychowicz H."/>
        </authorList>
    </citation>
    <scope>NUCLEOTIDE SEQUENCE [LARGE SCALE GENOMIC DNA]</scope>
    <source>
        <strain evidence="3 4">DSM 19557</strain>
    </source>
</reference>
<dbReference type="OrthoDB" id="9803017at2"/>
<dbReference type="RefSeq" id="WP_079653704.1">
    <property type="nucleotide sequence ID" value="NZ_LT670846.1"/>
</dbReference>
<dbReference type="PANTHER" id="PTHR43542">
    <property type="entry name" value="METHYLTRANSFERASE"/>
    <property type="match status" value="1"/>
</dbReference>
<evidence type="ECO:0000313" key="3">
    <source>
        <dbReference type="EMBL" id="SHK28399.1"/>
    </source>
</evidence>
<dbReference type="PIRSF" id="PIRSF004553">
    <property type="entry name" value="CHP00095"/>
    <property type="match status" value="1"/>
</dbReference>
<proteinExistence type="predicted"/>
<dbReference type="Gene3D" id="3.40.50.150">
    <property type="entry name" value="Vaccinia Virus protein VP39"/>
    <property type="match status" value="1"/>
</dbReference>
<dbReference type="GO" id="GO:0008168">
    <property type="term" value="F:methyltransferase activity"/>
    <property type="evidence" value="ECO:0007669"/>
    <property type="project" value="UniProtKB-KW"/>
</dbReference>
<dbReference type="STRING" id="381751.SAMN05444391_0540"/>
<dbReference type="EMBL" id="LT670846">
    <property type="protein sequence ID" value="SHK28399.1"/>
    <property type="molecule type" value="Genomic_DNA"/>
</dbReference>
<name>A0A1M6R7E7_9AQUI</name>
<evidence type="ECO:0000256" key="2">
    <source>
        <dbReference type="ARBA" id="ARBA00022679"/>
    </source>
</evidence>
<dbReference type="CDD" id="cd02440">
    <property type="entry name" value="AdoMet_MTases"/>
    <property type="match status" value="1"/>
</dbReference>
<accession>A0A1M6R7E7</accession>